<comment type="caution">
    <text evidence="1">The sequence shown here is derived from an EMBL/GenBank/DDBJ whole genome shotgun (WGS) entry which is preliminary data.</text>
</comment>
<organism evidence="1 2">
    <name type="scientific">Catenulispora pinistramenti</name>
    <dbReference type="NCBI Taxonomy" id="2705254"/>
    <lineage>
        <taxon>Bacteria</taxon>
        <taxon>Bacillati</taxon>
        <taxon>Actinomycetota</taxon>
        <taxon>Actinomycetes</taxon>
        <taxon>Catenulisporales</taxon>
        <taxon>Catenulisporaceae</taxon>
        <taxon>Catenulispora</taxon>
    </lineage>
</organism>
<protein>
    <recommendedName>
        <fullName evidence="3">N-acetyltransferase domain-containing protein</fullName>
    </recommendedName>
</protein>
<accession>A0ABS5KGL1</accession>
<dbReference type="Gene3D" id="3.40.630.30">
    <property type="match status" value="1"/>
</dbReference>
<dbReference type="EMBL" id="JAAFYZ010000002">
    <property type="protein sequence ID" value="MBS2545324.1"/>
    <property type="molecule type" value="Genomic_DNA"/>
</dbReference>
<keyword evidence="2" id="KW-1185">Reference proteome</keyword>
<evidence type="ECO:0000313" key="1">
    <source>
        <dbReference type="EMBL" id="MBS2545324.1"/>
    </source>
</evidence>
<evidence type="ECO:0008006" key="3">
    <source>
        <dbReference type="Google" id="ProtNLM"/>
    </source>
</evidence>
<gene>
    <name evidence="1" type="ORF">KGQ19_00430</name>
</gene>
<proteinExistence type="predicted"/>
<reference evidence="1 2" key="1">
    <citation type="submission" date="2020-02" db="EMBL/GenBank/DDBJ databases">
        <title>Acidophilic actinobacteria isolated from forest soil.</title>
        <authorList>
            <person name="Golinska P."/>
        </authorList>
    </citation>
    <scope>NUCLEOTIDE SEQUENCE [LARGE SCALE GENOMIC DNA]</scope>
    <source>
        <strain evidence="1 2">NL8</strain>
    </source>
</reference>
<dbReference type="Proteomes" id="UP000730482">
    <property type="component" value="Unassembled WGS sequence"/>
</dbReference>
<evidence type="ECO:0000313" key="2">
    <source>
        <dbReference type="Proteomes" id="UP000730482"/>
    </source>
</evidence>
<sequence>MNMLVTPIRFPEQGEISWRVFLFVSCLLGGYGALLWEERSSKVAAVLHADRHAGLDLRIVTAGDEPAWKITSFWAWPTGRGRGLDVITAVLAAADATGTTLLLNAANRRLAAEYYASLGFVVRPGQEQAKRPWIERLPGVVHAEAASITSADAA</sequence>
<name>A0ABS5KGL1_9ACTN</name>